<proteinExistence type="predicted"/>
<gene>
    <name evidence="2" type="primary">RvY_06024-1</name>
    <name evidence="2" type="synonym">RvY_06024.1</name>
    <name evidence="2" type="ORF">RvY_06024</name>
</gene>
<dbReference type="Proteomes" id="UP000186922">
    <property type="component" value="Unassembled WGS sequence"/>
</dbReference>
<sequence length="63" mass="7051">MKRSFILCLLVLVFCLYIEVVMATAEADINVATSPATFEERANERPSNILDALKKVHDDRVIG</sequence>
<dbReference type="EMBL" id="BDGG01000002">
    <property type="protein sequence ID" value="GAU94203.1"/>
    <property type="molecule type" value="Genomic_DNA"/>
</dbReference>
<protein>
    <submittedName>
        <fullName evidence="2">Uncharacterized protein</fullName>
    </submittedName>
</protein>
<accession>A0A1D1V5Y7</accession>
<feature type="chain" id="PRO_5008898070" evidence="1">
    <location>
        <begin position="24"/>
        <end position="63"/>
    </location>
</feature>
<keyword evidence="3" id="KW-1185">Reference proteome</keyword>
<feature type="signal peptide" evidence="1">
    <location>
        <begin position="1"/>
        <end position="23"/>
    </location>
</feature>
<organism evidence="2 3">
    <name type="scientific">Ramazzottius varieornatus</name>
    <name type="common">Water bear</name>
    <name type="synonym">Tardigrade</name>
    <dbReference type="NCBI Taxonomy" id="947166"/>
    <lineage>
        <taxon>Eukaryota</taxon>
        <taxon>Metazoa</taxon>
        <taxon>Ecdysozoa</taxon>
        <taxon>Tardigrada</taxon>
        <taxon>Eutardigrada</taxon>
        <taxon>Parachela</taxon>
        <taxon>Hypsibioidea</taxon>
        <taxon>Ramazzottiidae</taxon>
        <taxon>Ramazzottius</taxon>
    </lineage>
</organism>
<comment type="caution">
    <text evidence="2">The sequence shown here is derived from an EMBL/GenBank/DDBJ whole genome shotgun (WGS) entry which is preliminary data.</text>
</comment>
<name>A0A1D1V5Y7_RAMVA</name>
<reference evidence="2 3" key="1">
    <citation type="journal article" date="2016" name="Nat. Commun.">
        <title>Extremotolerant tardigrade genome and improved radiotolerance of human cultured cells by tardigrade-unique protein.</title>
        <authorList>
            <person name="Hashimoto T."/>
            <person name="Horikawa D.D."/>
            <person name="Saito Y."/>
            <person name="Kuwahara H."/>
            <person name="Kozuka-Hata H."/>
            <person name="Shin-I T."/>
            <person name="Minakuchi Y."/>
            <person name="Ohishi K."/>
            <person name="Motoyama A."/>
            <person name="Aizu T."/>
            <person name="Enomoto A."/>
            <person name="Kondo K."/>
            <person name="Tanaka S."/>
            <person name="Hara Y."/>
            <person name="Koshikawa S."/>
            <person name="Sagara H."/>
            <person name="Miura T."/>
            <person name="Yokobori S."/>
            <person name="Miyagawa K."/>
            <person name="Suzuki Y."/>
            <person name="Kubo T."/>
            <person name="Oyama M."/>
            <person name="Kohara Y."/>
            <person name="Fujiyama A."/>
            <person name="Arakawa K."/>
            <person name="Katayama T."/>
            <person name="Toyoda A."/>
            <person name="Kunieda T."/>
        </authorList>
    </citation>
    <scope>NUCLEOTIDE SEQUENCE [LARGE SCALE GENOMIC DNA]</scope>
    <source>
        <strain evidence="2 3">YOKOZUNA-1</strain>
    </source>
</reference>
<evidence type="ECO:0000313" key="2">
    <source>
        <dbReference type="EMBL" id="GAU94203.1"/>
    </source>
</evidence>
<evidence type="ECO:0000256" key="1">
    <source>
        <dbReference type="SAM" id="SignalP"/>
    </source>
</evidence>
<keyword evidence="1" id="KW-0732">Signal</keyword>
<evidence type="ECO:0000313" key="3">
    <source>
        <dbReference type="Proteomes" id="UP000186922"/>
    </source>
</evidence>
<dbReference type="AlphaFoldDB" id="A0A1D1V5Y7"/>